<organism evidence="2 3">
    <name type="scientific">Corallococcus terminator</name>
    <dbReference type="NCBI Taxonomy" id="2316733"/>
    <lineage>
        <taxon>Bacteria</taxon>
        <taxon>Pseudomonadati</taxon>
        <taxon>Myxococcota</taxon>
        <taxon>Myxococcia</taxon>
        <taxon>Myxococcales</taxon>
        <taxon>Cystobacterineae</taxon>
        <taxon>Myxococcaceae</taxon>
        <taxon>Corallococcus</taxon>
    </lineage>
</organism>
<accession>A0A3A8JTX4</accession>
<evidence type="ECO:0000259" key="1">
    <source>
        <dbReference type="Pfam" id="PF14243"/>
    </source>
</evidence>
<dbReference type="OrthoDB" id="5355744at2"/>
<proteinExistence type="predicted"/>
<dbReference type="InterPro" id="IPR025643">
    <property type="entry name" value="R2K_3"/>
</dbReference>
<dbReference type="RefSeq" id="WP_120539209.1">
    <property type="nucleotide sequence ID" value="NZ_RAVZ01000014.1"/>
</dbReference>
<name>A0A3A8JTX4_9BACT</name>
<dbReference type="Proteomes" id="UP000268094">
    <property type="component" value="Unassembled WGS sequence"/>
</dbReference>
<sequence>MLRAGEDLLKVEDRLWLLTAQTGTGIYDFAFDRFFACRRPYVLPEAPIDVVARAGAWPDYVERYRELEAQGLRLIHSPEQHQRATELPHWYPLLEDLTPRSVWFDAPPDADTVERRVGWPVFLKGARQTSRHRKSLSIIEGPDAFRQAMEAYAQDPILHWQQVVCRELRPLRRVDDTQGADALPRSFEFRTFWWRQQLVGWGPYWWQGTPYTLTPREEHDALALAGEAARRVALPFLVVDVAQEQSGRWIVIECNDGQESGYVGVSPFALWQRVLDLEQERTG</sequence>
<evidence type="ECO:0000313" key="3">
    <source>
        <dbReference type="Proteomes" id="UP000268094"/>
    </source>
</evidence>
<evidence type="ECO:0000313" key="2">
    <source>
        <dbReference type="EMBL" id="RKG93063.1"/>
    </source>
</evidence>
<dbReference type="EMBL" id="RAVZ01000014">
    <property type="protein sequence ID" value="RKG93063.1"/>
    <property type="molecule type" value="Genomic_DNA"/>
</dbReference>
<dbReference type="SUPFAM" id="SSF56059">
    <property type="entry name" value="Glutathione synthetase ATP-binding domain-like"/>
    <property type="match status" value="1"/>
</dbReference>
<comment type="caution">
    <text evidence="2">The sequence shown here is derived from an EMBL/GenBank/DDBJ whole genome shotgun (WGS) entry which is preliminary data.</text>
</comment>
<feature type="domain" description="ATP-grasp" evidence="1">
    <location>
        <begin position="146"/>
        <end position="273"/>
    </location>
</feature>
<gene>
    <name evidence="2" type="ORF">D7V88_03745</name>
</gene>
<keyword evidence="3" id="KW-1185">Reference proteome</keyword>
<protein>
    <recommendedName>
        <fullName evidence="1">ATP-grasp domain-containing protein</fullName>
    </recommendedName>
</protein>
<dbReference type="Pfam" id="PF14243">
    <property type="entry name" value="R2K_3"/>
    <property type="match status" value="1"/>
</dbReference>
<dbReference type="AlphaFoldDB" id="A0A3A8JTX4"/>
<reference evidence="3" key="1">
    <citation type="submission" date="2018-09" db="EMBL/GenBank/DDBJ databases">
        <authorList>
            <person name="Livingstone P.G."/>
            <person name="Whitworth D.E."/>
        </authorList>
    </citation>
    <scope>NUCLEOTIDE SEQUENCE [LARGE SCALE GENOMIC DNA]</scope>
    <source>
        <strain evidence="3">CA054A</strain>
    </source>
</reference>